<protein>
    <submittedName>
        <fullName evidence="3">Uncharacterized protein</fullName>
    </submittedName>
</protein>
<comment type="caution">
    <text evidence="3">The sequence shown here is derived from an EMBL/GenBank/DDBJ whole genome shotgun (WGS) entry which is preliminary data.</text>
</comment>
<keyword evidence="1" id="KW-0175">Coiled coil</keyword>
<evidence type="ECO:0000256" key="1">
    <source>
        <dbReference type="SAM" id="Coils"/>
    </source>
</evidence>
<sequence length="1654" mass="191873">MAEARFSEIDNQFAGGLDIQKIAKLDKLLSKVDHDFKQKQSKDLTKPKLMELMKTMHEIYQIVLYEISEMLEVAHFSELRQALNKIYNGQNLIVHYILKINTNFEVQPDKMLESLQKNMTQARRKSVDQSEERETNKMAHQIVQLQPVVKKMVKKVFAEKWTDTGEDMNNARNQDHLIKKQKELMDIQDDLDEDSLKIAEFLKNRKLDLMAVGESKAQANLKEVLKDLGKKRRITHEIDDEAAEIEEQQNKEREQIFNLENTLMDSIRGVQKQAQEKALQDIKAGRALMKNGQLVYMEGVASQTDKMKIEIEFQEKMQQHRKEGAERESKILQLERKVKDLGIEKDAYIQQLSNINNQLTKANLESRKLQEQLKSKEKANNEQQAVINKTDSEKIRKLVEDNIKMKFRIKNLIDNVAGLEKEYNRSLERFRLFVQNSNISEDQKKLILNQLDNLLRFDFNEKLNLQEMKELMVVDDLLKDPIFKQICGSDISAITRQVKKDELTRKQKLAKVPFYDPLFDPEYLNPGEKIITRKVDDLDEDSLKIAEFLKNRKLDLMAVGESKAQANLKEVLKDLGKKRRITHEIDDEAAEIEEQQNKEREQIFNLENTLMDSIRGVQKQAQEKALQDIKAGRALMKNGQLVYMEGVASQTDKMKIEIEFQEKMQQHRKEGAERESKILQLERKVKDLGIEKDAYIQQLSNINNQLTKANLESRKLQEQLKSKEKANNEQQAVINKTDSEKIRKLVEDNIKMKFRIKNLIDNVAGLEKEYNRSLERFRLFVQNSNISEDQKKLILNQLDNLLRFDFNEKLNLQEMKELMVVDDLLKDPIFKQICGSDISAITRQVKKDELTRKQKLAKVPFYDPLFDPEYLNPGEKIITRKVMKLVKRQNTQGEWIEEEMEVEEEVVVNAQGEELRARDKPIMIQQSKQTQQFLEQFGGFAIGGAKIKIPTKPITKDGRQVQLNEWFEDSSGKKVRKVQAKDGEETYEVQEEYIDENGKKQIRIKQMKVKKDKNGNDYVEEEFIDEKGKKQKVAKRVTKDKDGNDIIEEITIDEQGNKTTKKQKVYKDKDGNEVVEEEITDQFGNVTTVKRKIVKDANGNQVIIEERTDANGNKSIATIKKNQFGQDIIQEQIIDKNGKIQQVEKKMIVENGIAITEEVMLDENGNKIIKRTKIKKDENGNDIIEEETINPDGTITIKTSKKKKNPDGTYTVESEIMDQNGNVTVVKQRQYKDRNGNIITEEESIDPQTGAKIITKTMKDSNGKEIVQKQIVGADGKITNTQKQVQIDKDGHPIEVEIIQGENGQQQTVQRKVYKDRNGNEIKEEIITDEQGNKRLIKTRIIKDKDGNNIIEEVTTNADGSKITVKKKQYKDKDGLEITEIETIDANGNRVVIRTKKGLNGEQIIEETRIGKDGKVEKIIKKFNKDKNGNIVVEETKISSDGTKIVKIIKLGTEDREIQTEGIFDFSDKSQSLLDQILEQLGNLGLEKSKQEQIRNWVMLKQQIQVKRTTKQQQQMQQHDSDEEVLRPRPSSAQSNKSLDSLDEDQPEEDQSDKLYQRLMQSKNGQMGEILRQIRNQLGKQGNESISLEEFREYMKKMRQIHARCGDNCPHLRRFYEKIGFATKKYKRRFLKMNLTKIDAKTKLPQLQNFSTIK</sequence>
<feature type="coiled-coil region" evidence="1">
    <location>
        <begin position="317"/>
        <end position="429"/>
    </location>
</feature>
<accession>A0A8S1SJS9</accession>
<evidence type="ECO:0000256" key="2">
    <source>
        <dbReference type="SAM" id="MobiDB-lite"/>
    </source>
</evidence>
<feature type="region of interest" description="Disordered" evidence="2">
    <location>
        <begin position="1509"/>
        <end position="1551"/>
    </location>
</feature>
<gene>
    <name evidence="3" type="ORF">PPENT_87.1.T0080461</name>
</gene>
<feature type="compositionally biased region" description="Acidic residues" evidence="2">
    <location>
        <begin position="1541"/>
        <end position="1551"/>
    </location>
</feature>
<feature type="coiled-coil region" evidence="1">
    <location>
        <begin position="664"/>
        <end position="776"/>
    </location>
</feature>
<feature type="compositionally biased region" description="Low complexity" evidence="2">
    <location>
        <begin position="1509"/>
        <end position="1518"/>
    </location>
</feature>
<organism evidence="3 4">
    <name type="scientific">Paramecium pentaurelia</name>
    <dbReference type="NCBI Taxonomy" id="43138"/>
    <lineage>
        <taxon>Eukaryota</taxon>
        <taxon>Sar</taxon>
        <taxon>Alveolata</taxon>
        <taxon>Ciliophora</taxon>
        <taxon>Intramacronucleata</taxon>
        <taxon>Oligohymenophorea</taxon>
        <taxon>Peniculida</taxon>
        <taxon>Parameciidae</taxon>
        <taxon>Paramecium</taxon>
    </lineage>
</organism>
<dbReference type="OrthoDB" id="299077at2759"/>
<evidence type="ECO:0000313" key="4">
    <source>
        <dbReference type="Proteomes" id="UP000689195"/>
    </source>
</evidence>
<dbReference type="Proteomes" id="UP000689195">
    <property type="component" value="Unassembled WGS sequence"/>
</dbReference>
<keyword evidence="4" id="KW-1185">Reference proteome</keyword>
<reference evidence="3" key="1">
    <citation type="submission" date="2021-01" db="EMBL/GenBank/DDBJ databases">
        <authorList>
            <consortium name="Genoscope - CEA"/>
            <person name="William W."/>
        </authorList>
    </citation>
    <scope>NUCLEOTIDE SEQUENCE</scope>
</reference>
<feature type="coiled-coil region" evidence="1">
    <location>
        <begin position="231"/>
        <end position="262"/>
    </location>
</feature>
<proteinExistence type="predicted"/>
<evidence type="ECO:0000313" key="3">
    <source>
        <dbReference type="EMBL" id="CAD8140118.1"/>
    </source>
</evidence>
<feature type="coiled-coil region" evidence="1">
    <location>
        <begin position="578"/>
        <end position="609"/>
    </location>
</feature>
<name>A0A8S1SJS9_9CILI</name>
<dbReference type="EMBL" id="CAJJDO010000008">
    <property type="protein sequence ID" value="CAD8140118.1"/>
    <property type="molecule type" value="Genomic_DNA"/>
</dbReference>